<evidence type="ECO:0000313" key="3">
    <source>
        <dbReference type="Proteomes" id="UP000017246"/>
    </source>
</evidence>
<reference evidence="2" key="1">
    <citation type="journal article" date="2013" name="Nature">
        <title>The genomes of four tapeworm species reveal adaptations to parasitism.</title>
        <authorList>
            <person name="Tsai I.J."/>
            <person name="Zarowiecki M."/>
            <person name="Holroyd N."/>
            <person name="Garciarrubio A."/>
            <person name="Sanchez-Flores A."/>
            <person name="Brooks K.L."/>
            <person name="Tracey A."/>
            <person name="Bobes R.J."/>
            <person name="Fragoso G."/>
            <person name="Sciutto E."/>
            <person name="Aslett M."/>
            <person name="Beasley H."/>
            <person name="Bennett H.M."/>
            <person name="Cai J."/>
            <person name="Camicia F."/>
            <person name="Clark R."/>
            <person name="Cucher M."/>
            <person name="De Silva N."/>
            <person name="Day T.A."/>
            <person name="Deplazes P."/>
            <person name="Estrada K."/>
            <person name="Fernandez C."/>
            <person name="Holland P.W."/>
            <person name="Hou J."/>
            <person name="Hu S."/>
            <person name="Huckvale T."/>
            <person name="Hung S.S."/>
            <person name="Kamenetzky L."/>
            <person name="Keane J.A."/>
            <person name="Kiss F."/>
            <person name="Koziol U."/>
            <person name="Lambert O."/>
            <person name="Liu K."/>
            <person name="Luo X."/>
            <person name="Luo Y."/>
            <person name="Macchiaroli N."/>
            <person name="Nichol S."/>
            <person name="Paps J."/>
            <person name="Parkinson J."/>
            <person name="Pouchkina-Stantcheva N."/>
            <person name="Riddiford N."/>
            <person name="Rosenzvit M."/>
            <person name="Salinas G."/>
            <person name="Wasmuth J.D."/>
            <person name="Zamanian M."/>
            <person name="Zheng Y."/>
            <person name="Cai X."/>
            <person name="Soberon X."/>
            <person name="Olson P.D."/>
            <person name="Laclette J.P."/>
            <person name="Brehm K."/>
            <person name="Berriman M."/>
            <person name="Garciarrubio A."/>
            <person name="Bobes R.J."/>
            <person name="Fragoso G."/>
            <person name="Sanchez-Flores A."/>
            <person name="Estrada K."/>
            <person name="Cevallos M.A."/>
            <person name="Morett E."/>
            <person name="Gonzalez V."/>
            <person name="Portillo T."/>
            <person name="Ochoa-Leyva A."/>
            <person name="Jose M.V."/>
            <person name="Sciutto E."/>
            <person name="Landa A."/>
            <person name="Jimenez L."/>
            <person name="Valdes V."/>
            <person name="Carrero J.C."/>
            <person name="Larralde C."/>
            <person name="Morales-Montor J."/>
            <person name="Limon-Lason J."/>
            <person name="Soberon X."/>
            <person name="Laclette J.P."/>
        </authorList>
    </citation>
    <scope>NUCLEOTIDE SEQUENCE [LARGE SCALE GENOMIC DNA]</scope>
</reference>
<reference evidence="2" key="2">
    <citation type="submission" date="2015-11" db="EMBL/GenBank/DDBJ databases">
        <authorList>
            <person name="Zhang Y."/>
            <person name="Guo Z."/>
        </authorList>
    </citation>
    <scope>NUCLEOTIDE SEQUENCE</scope>
</reference>
<feature type="transmembrane region" description="Helical" evidence="1">
    <location>
        <begin position="48"/>
        <end position="68"/>
    </location>
</feature>
<proteinExistence type="predicted"/>
<evidence type="ECO:0000313" key="2">
    <source>
        <dbReference type="EMBL" id="CDS37432.1"/>
    </source>
</evidence>
<protein>
    <submittedName>
        <fullName evidence="2">Expressed protein</fullName>
    </submittedName>
</protein>
<keyword evidence="1" id="KW-1133">Transmembrane helix</keyword>
<keyword evidence="1" id="KW-0812">Transmembrane</keyword>
<keyword evidence="1" id="KW-0472">Membrane</keyword>
<keyword evidence="3" id="KW-1185">Reference proteome</keyword>
<organism evidence="2 3">
    <name type="scientific">Echinococcus multilocularis</name>
    <name type="common">Fox tapeworm</name>
    <dbReference type="NCBI Taxonomy" id="6211"/>
    <lineage>
        <taxon>Eukaryota</taxon>
        <taxon>Metazoa</taxon>
        <taxon>Spiralia</taxon>
        <taxon>Lophotrochozoa</taxon>
        <taxon>Platyhelminthes</taxon>
        <taxon>Cestoda</taxon>
        <taxon>Eucestoda</taxon>
        <taxon>Cyclophyllidea</taxon>
        <taxon>Taeniidae</taxon>
        <taxon>Echinococcus</taxon>
    </lineage>
</organism>
<dbReference type="Proteomes" id="UP000017246">
    <property type="component" value="Unassembled WGS sequence"/>
</dbReference>
<accession>A0A068Y5A0</accession>
<dbReference type="AlphaFoldDB" id="A0A068Y5A0"/>
<gene>
    <name evidence="2" type="ORF">EmuJ_000467800</name>
</gene>
<name>A0A068Y5A0_ECHMU</name>
<feature type="transmembrane region" description="Helical" evidence="1">
    <location>
        <begin position="16"/>
        <end position="36"/>
    </location>
</feature>
<sequence>MEYDSGLSLSVGEAPLLYFELVFMCVAGWAGLLGHASSPDTFSALNIYPARVLYLLSSSGSLGTLRWWQWIANPILKDMYLDFPLLRHKP</sequence>
<dbReference type="EMBL" id="LN902843">
    <property type="protein sequence ID" value="CDS37432.1"/>
    <property type="molecule type" value="Genomic_DNA"/>
</dbReference>
<evidence type="ECO:0000256" key="1">
    <source>
        <dbReference type="SAM" id="Phobius"/>
    </source>
</evidence>